<comment type="caution">
    <text evidence="1">The sequence shown here is derived from an EMBL/GenBank/DDBJ whole genome shotgun (WGS) entry which is preliminary data.</text>
</comment>
<accession>A0A0C2HVS5</accession>
<organism evidence="1 2">
    <name type="scientific">Pseudomonas batumici</name>
    <dbReference type="NCBI Taxonomy" id="226910"/>
    <lineage>
        <taxon>Bacteria</taxon>
        <taxon>Pseudomonadati</taxon>
        <taxon>Pseudomonadota</taxon>
        <taxon>Gammaproteobacteria</taxon>
        <taxon>Pseudomonadales</taxon>
        <taxon>Pseudomonadaceae</taxon>
        <taxon>Pseudomonas</taxon>
    </lineage>
</organism>
<gene>
    <name evidence="1" type="ORF">UCMB321_5057</name>
</gene>
<keyword evidence="2" id="KW-1185">Reference proteome</keyword>
<dbReference type="EMBL" id="JXDG01000064">
    <property type="protein sequence ID" value="KIH81261.1"/>
    <property type="molecule type" value="Genomic_DNA"/>
</dbReference>
<proteinExistence type="predicted"/>
<reference evidence="1 2" key="1">
    <citation type="submission" date="2015-01" db="EMBL/GenBank/DDBJ databases">
        <title>Complete genome of Pseudomonas batumici UCM B-321 producer of the batumin antibiotic with strong antistaphilococcal and potential anticancer activity.</title>
        <authorList>
            <person name="Klochko V.V."/>
            <person name="Zelena L.B."/>
            <person name="Elena K.A."/>
            <person name="Reva O.N."/>
        </authorList>
    </citation>
    <scope>NUCLEOTIDE SEQUENCE [LARGE SCALE GENOMIC DNA]</scope>
    <source>
        <strain evidence="1 2">UCM B-321</strain>
    </source>
</reference>
<dbReference type="PATRIC" id="fig|226910.6.peg.5046"/>
<evidence type="ECO:0000313" key="2">
    <source>
        <dbReference type="Proteomes" id="UP000031535"/>
    </source>
</evidence>
<evidence type="ECO:0000313" key="1">
    <source>
        <dbReference type="EMBL" id="KIH81261.1"/>
    </source>
</evidence>
<sequence length="41" mass="4630">MVQHLAHADKCHCVCLSRSRVVNRASLPERRLLFKSLQIGG</sequence>
<protein>
    <submittedName>
        <fullName evidence="1">Uncharacterized protein</fullName>
    </submittedName>
</protein>
<dbReference type="Proteomes" id="UP000031535">
    <property type="component" value="Unassembled WGS sequence"/>
</dbReference>
<name>A0A0C2HVS5_9PSED</name>
<dbReference type="AlphaFoldDB" id="A0A0C2HVS5"/>